<protein>
    <submittedName>
        <fullName evidence="2">Uncharacterized protein</fullName>
    </submittedName>
</protein>
<evidence type="ECO:0000313" key="2">
    <source>
        <dbReference type="EMBL" id="KAK5163644.1"/>
    </source>
</evidence>
<feature type="compositionally biased region" description="Basic and acidic residues" evidence="1">
    <location>
        <begin position="37"/>
        <end position="49"/>
    </location>
</feature>
<proteinExistence type="predicted"/>
<organism evidence="2 3">
    <name type="scientific">Saxophila tyrrhenica</name>
    <dbReference type="NCBI Taxonomy" id="1690608"/>
    <lineage>
        <taxon>Eukaryota</taxon>
        <taxon>Fungi</taxon>
        <taxon>Dikarya</taxon>
        <taxon>Ascomycota</taxon>
        <taxon>Pezizomycotina</taxon>
        <taxon>Dothideomycetes</taxon>
        <taxon>Dothideomycetidae</taxon>
        <taxon>Mycosphaerellales</taxon>
        <taxon>Extremaceae</taxon>
        <taxon>Saxophila</taxon>
    </lineage>
</organism>
<dbReference type="AlphaFoldDB" id="A0AAV9NYU7"/>
<evidence type="ECO:0000256" key="1">
    <source>
        <dbReference type="SAM" id="MobiDB-lite"/>
    </source>
</evidence>
<name>A0AAV9NYU7_9PEZI</name>
<reference evidence="2 3" key="1">
    <citation type="submission" date="2023-08" db="EMBL/GenBank/DDBJ databases">
        <title>Black Yeasts Isolated from many extreme environments.</title>
        <authorList>
            <person name="Coleine C."/>
            <person name="Stajich J.E."/>
            <person name="Selbmann L."/>
        </authorList>
    </citation>
    <scope>NUCLEOTIDE SEQUENCE [LARGE SCALE GENOMIC DNA]</scope>
    <source>
        <strain evidence="2 3">CCFEE 5935</strain>
    </source>
</reference>
<dbReference type="RefSeq" id="XP_064654086.1">
    <property type="nucleotide sequence ID" value="XM_064807811.1"/>
</dbReference>
<feature type="compositionally biased region" description="Basic and acidic residues" evidence="1">
    <location>
        <begin position="59"/>
        <end position="98"/>
    </location>
</feature>
<comment type="caution">
    <text evidence="2">The sequence shown here is derived from an EMBL/GenBank/DDBJ whole genome shotgun (WGS) entry which is preliminary data.</text>
</comment>
<gene>
    <name evidence="2" type="ORF">LTR77_010593</name>
</gene>
<accession>A0AAV9NYU7</accession>
<keyword evidence="3" id="KW-1185">Reference proteome</keyword>
<dbReference type="Proteomes" id="UP001337655">
    <property type="component" value="Unassembled WGS sequence"/>
</dbReference>
<dbReference type="GeneID" id="89931919"/>
<dbReference type="EMBL" id="JAVRRT010000024">
    <property type="protein sequence ID" value="KAK5163644.1"/>
    <property type="molecule type" value="Genomic_DNA"/>
</dbReference>
<feature type="region of interest" description="Disordered" evidence="1">
    <location>
        <begin position="1"/>
        <end position="98"/>
    </location>
</feature>
<evidence type="ECO:0000313" key="3">
    <source>
        <dbReference type="Proteomes" id="UP001337655"/>
    </source>
</evidence>
<sequence length="98" mass="10275">MANAAKDLSKQEEFASSEGGVQEAPASAQRGSTGDSSKMENELELDKANKGSLNSSDDVAGRKDKGTGTKVLEKMTGRAHEKEGEKGEAQEKGSGKFL</sequence>